<feature type="compositionally biased region" description="Basic and acidic residues" evidence="17">
    <location>
        <begin position="327"/>
        <end position="344"/>
    </location>
</feature>
<feature type="compositionally biased region" description="Basic and acidic residues" evidence="17">
    <location>
        <begin position="174"/>
        <end position="194"/>
    </location>
</feature>
<reference evidence="19" key="1">
    <citation type="submission" date="2020-02" db="EMBL/GenBank/DDBJ databases">
        <authorList>
            <person name="Scholz U."/>
            <person name="Mascher M."/>
            <person name="Fiebig A."/>
        </authorList>
    </citation>
    <scope>NUCLEOTIDE SEQUENCE</scope>
</reference>
<keyword evidence="10" id="KW-0460">Magnesium</keyword>
<dbReference type="PROSITE" id="PS51720">
    <property type="entry name" value="G_AIG1"/>
    <property type="match status" value="1"/>
</dbReference>
<dbReference type="InterPro" id="IPR045058">
    <property type="entry name" value="GIMA/IAN/Toc"/>
</dbReference>
<dbReference type="Pfam" id="PF04548">
    <property type="entry name" value="AIG1"/>
    <property type="match status" value="1"/>
</dbReference>
<evidence type="ECO:0000256" key="8">
    <source>
        <dbReference type="ARBA" id="ARBA00022801"/>
    </source>
</evidence>
<dbReference type="GO" id="GO:0045036">
    <property type="term" value="P:protein targeting to chloroplast"/>
    <property type="evidence" value="ECO:0007669"/>
    <property type="project" value="InterPro"/>
</dbReference>
<evidence type="ECO:0000259" key="18">
    <source>
        <dbReference type="PROSITE" id="PS51720"/>
    </source>
</evidence>
<dbReference type="GO" id="GO:0046872">
    <property type="term" value="F:metal ion binding"/>
    <property type="evidence" value="ECO:0007669"/>
    <property type="project" value="UniProtKB-KW"/>
</dbReference>
<accession>A0A7I8KN93</accession>
<dbReference type="NCBIfam" id="TIGR00993">
    <property type="entry name" value="3a0901s04IAP86"/>
    <property type="match status" value="1"/>
</dbReference>
<keyword evidence="5" id="KW-0812">Transmembrane</keyword>
<sequence>MPKAPVSGEDDDATEELFDDSLADNDDVSAATAAADDDDDEAVVGRPSVEKLRDSGEGESSRDVESGPHSNGNSETLEPEEEETSGEADVTSHEETSLKGSEPREVQAVPAPSTKLPVLPEGETSREETLASDTVGDEASKERELQEDLLIPAPSTGLSVPADLLEDLPLQPETNHEETLPKDPVVDEARKESIPPEGLDVLAAKPESSAPFGSADGDADRMDVAAAALVQHSGDEELIDLGSGVEEAAMKPLSDFGTADGPKDDVKPPRNESEEEKPIATEVPVKLLPEVEESEVTAEKSESHEHQPSEIEENGEYTEEKEDLDSSETKGRIVEVKINERLEMADSVGSGETEHHTETRALQKDGEGEFKQNSATIPHDLKDEDPKLDAHEGVIHLTGDISPPPLVTNDSDNESDSQASMVSNNDAPEGSAPESRPIEDDSEASDDGEPAGLNEASEYDEDVKLGESGKFAVLESSEATDSIMKQLDNGSLGATNVSVSTHEYSDGADGQIVSYSDEDESDEEDDGKELFDSAALTALLKAASGASSNGDVTFTAPDGTRIFSVDRPAGLGSSIPSLKPSAPRTNRSNIFSPSDLAVTPEQEDVMDEEEKKLQENVDQIKVKFLRLVHRLGHSPEDLMVEQVLYRLSLAEGIRRGRQIGRAFGLENAKKKALQLEDEGKEPLDFSCNILLLGKTGVGKSATVNSIFGEQKVSTSAFDPATTSVREITGIVGGVKVRVIDTPGLRPSVMDQAANKRILESIKKHTKRCQPDIVLYVDRLDTQAWDFNDLPLLRSIAVSMGPSIWFNAIVGLTHAASAPPDGSSGNPLSYEVFVNQRSRVVQHAIRQAAGDMRLMNPVALVENHPLCRRNREGQPILPNGLSWRTQLLLLCYSSKILSEANRILKLQDPSPSKLFGFRTRSPPLPFLLSSLLQSKAHPKLATDQGIDNGDSDFDVDDLSEADKEEEEGEEDEYDRLPPFKPLRKAQIAKLTKEQRRAYYDEYDYRVKLLQKKQWKEELRRAQEMKKRQKEGQDFSSFDDMAGDYDQDGAPATIPVPLPDMVLPPTFDCDNPAYRYRFLEPTSQLLSRPVLDSHGWDHDCGYDGVSVEDNLAIAGKFPAGIAAQITKDKKEFNIHLDSSIAAKHGETGSTLAGFDIQSVGKQLAYVLRSETKFKNLRRNKTAAGVSVTFLGENVATGLKVEDELMVGKRLGLVASAGTVRAQGDAAYGANLEVRLRDKEFPIGQDLSTLGLSLMRWRGDLALGANLQSQFSIGRGTKMTTRVGLNNKRSGQITIRINSSEQLQIALMGILPVVASVYRGIFSEESG</sequence>
<evidence type="ECO:0000256" key="9">
    <source>
        <dbReference type="ARBA" id="ARBA00022805"/>
    </source>
</evidence>
<evidence type="ECO:0000256" key="15">
    <source>
        <dbReference type="ARBA" id="ARBA00023766"/>
    </source>
</evidence>
<feature type="region of interest" description="Disordered" evidence="17">
    <location>
        <begin position="501"/>
        <end position="527"/>
    </location>
</feature>
<evidence type="ECO:0000256" key="16">
    <source>
        <dbReference type="ARBA" id="ARBA00023775"/>
    </source>
</evidence>
<feature type="region of interest" description="Disordered" evidence="17">
    <location>
        <begin position="573"/>
        <end position="602"/>
    </location>
</feature>
<evidence type="ECO:0000256" key="7">
    <source>
        <dbReference type="ARBA" id="ARBA00022741"/>
    </source>
</evidence>
<dbReference type="GO" id="GO:0003924">
    <property type="term" value="F:GTPase activity"/>
    <property type="evidence" value="ECO:0007669"/>
    <property type="project" value="InterPro"/>
</dbReference>
<comment type="similarity">
    <text evidence="16">Belongs to the TRAFAC class TrmE-Era-EngA-EngB-Septin-like GTPase superfamily. AIG1/Toc34/Toc159-like paraseptin GTPase family. TOC159 subfamily.</text>
</comment>
<comment type="subcellular location">
    <subcellularLocation>
        <location evidence="15">Plastid</location>
        <location evidence="15">Chloroplast outer membrane</location>
        <topology evidence="15">Single-pass membrane protein</topology>
    </subcellularLocation>
</comment>
<dbReference type="InterPro" id="IPR027417">
    <property type="entry name" value="P-loop_NTPase"/>
</dbReference>
<dbReference type="PANTHER" id="PTHR10903:SF120">
    <property type="entry name" value="TRANSLOCASE OF CHLOROPLAST 159, CHLOROPLASTIC"/>
    <property type="match status" value="1"/>
</dbReference>
<evidence type="ECO:0000256" key="14">
    <source>
        <dbReference type="ARBA" id="ARBA00023136"/>
    </source>
</evidence>
<dbReference type="Pfam" id="PF11886">
    <property type="entry name" value="TOC159_MAD"/>
    <property type="match status" value="1"/>
</dbReference>
<evidence type="ECO:0000256" key="17">
    <source>
        <dbReference type="SAM" id="MobiDB-lite"/>
    </source>
</evidence>
<keyword evidence="11" id="KW-0653">Protein transport</keyword>
<name>A0A7I8KN93_SPIIN</name>
<dbReference type="GO" id="GO:0009707">
    <property type="term" value="C:chloroplast outer membrane"/>
    <property type="evidence" value="ECO:0007669"/>
    <property type="project" value="UniProtKB-SubCell"/>
</dbReference>
<evidence type="ECO:0000256" key="2">
    <source>
        <dbReference type="ARBA" id="ARBA00022448"/>
    </source>
</evidence>
<keyword evidence="20" id="KW-1185">Reference proteome</keyword>
<dbReference type="PANTHER" id="PTHR10903">
    <property type="entry name" value="GTPASE, IMAP FAMILY MEMBER-RELATED"/>
    <property type="match status" value="1"/>
</dbReference>
<keyword evidence="13" id="KW-0342">GTP-binding</keyword>
<feature type="compositionally biased region" description="Acidic residues" evidence="17">
    <location>
        <begin position="440"/>
        <end position="449"/>
    </location>
</feature>
<gene>
    <name evidence="19" type="ORF">SI8410_06009100</name>
</gene>
<dbReference type="CDD" id="cd01853">
    <property type="entry name" value="Toc34_like"/>
    <property type="match status" value="1"/>
</dbReference>
<evidence type="ECO:0000256" key="12">
    <source>
        <dbReference type="ARBA" id="ARBA00022989"/>
    </source>
</evidence>
<feature type="compositionally biased region" description="Acidic residues" evidence="17">
    <location>
        <begin position="8"/>
        <end position="27"/>
    </location>
</feature>
<feature type="region of interest" description="Disordered" evidence="17">
    <location>
        <begin position="244"/>
        <end position="464"/>
    </location>
</feature>
<feature type="compositionally biased region" description="Polar residues" evidence="17">
    <location>
        <begin position="416"/>
        <end position="426"/>
    </location>
</feature>
<organism evidence="19 20">
    <name type="scientific">Spirodela intermedia</name>
    <name type="common">Intermediate duckweed</name>
    <dbReference type="NCBI Taxonomy" id="51605"/>
    <lineage>
        <taxon>Eukaryota</taxon>
        <taxon>Viridiplantae</taxon>
        <taxon>Streptophyta</taxon>
        <taxon>Embryophyta</taxon>
        <taxon>Tracheophyta</taxon>
        <taxon>Spermatophyta</taxon>
        <taxon>Magnoliopsida</taxon>
        <taxon>Liliopsida</taxon>
        <taxon>Araceae</taxon>
        <taxon>Lemnoideae</taxon>
        <taxon>Spirodela</taxon>
    </lineage>
</organism>
<dbReference type="InterPro" id="IPR006703">
    <property type="entry name" value="G_AIG1"/>
</dbReference>
<evidence type="ECO:0000256" key="3">
    <source>
        <dbReference type="ARBA" id="ARBA00022528"/>
    </source>
</evidence>
<keyword evidence="12" id="KW-1133">Transmembrane helix</keyword>
<evidence type="ECO:0000256" key="6">
    <source>
        <dbReference type="ARBA" id="ARBA00022723"/>
    </source>
</evidence>
<evidence type="ECO:0000313" key="19">
    <source>
        <dbReference type="EMBL" id="CAA7398435.1"/>
    </source>
</evidence>
<keyword evidence="4" id="KW-0934">Plastid</keyword>
<feature type="compositionally biased region" description="Basic and acidic residues" evidence="17">
    <location>
        <begin position="352"/>
        <end position="370"/>
    </location>
</feature>
<proteinExistence type="inferred from homology"/>
<feature type="compositionally biased region" description="Polar residues" evidence="17">
    <location>
        <begin position="583"/>
        <end position="592"/>
    </location>
</feature>
<dbReference type="SUPFAM" id="SSF52540">
    <property type="entry name" value="P-loop containing nucleoside triphosphate hydrolases"/>
    <property type="match status" value="1"/>
</dbReference>
<evidence type="ECO:0000256" key="10">
    <source>
        <dbReference type="ARBA" id="ARBA00022842"/>
    </source>
</evidence>
<dbReference type="EMBL" id="LR746269">
    <property type="protein sequence ID" value="CAA7398435.1"/>
    <property type="molecule type" value="Genomic_DNA"/>
</dbReference>
<keyword evidence="7" id="KW-0547">Nucleotide-binding</keyword>
<feature type="compositionally biased region" description="Basic and acidic residues" evidence="17">
    <location>
        <begin position="261"/>
        <end position="279"/>
    </location>
</feature>
<dbReference type="InterPro" id="IPR005690">
    <property type="entry name" value="Toc86_159"/>
</dbReference>
<dbReference type="Proteomes" id="UP000663760">
    <property type="component" value="Chromosome 6"/>
</dbReference>
<dbReference type="InterPro" id="IPR024283">
    <property type="entry name" value="TOC159_MAD"/>
</dbReference>
<feature type="compositionally biased region" description="Basic and acidic residues" evidence="17">
    <location>
        <begin position="90"/>
        <end position="105"/>
    </location>
</feature>
<keyword evidence="14" id="KW-0472">Membrane</keyword>
<dbReference type="FunFam" id="3.40.50.300:FF:000413">
    <property type="entry name" value="Translocase of chloroplast 120, chloroplastic"/>
    <property type="match status" value="1"/>
</dbReference>
<keyword evidence="3" id="KW-0150">Chloroplast</keyword>
<dbReference type="GO" id="GO:0005525">
    <property type="term" value="F:GTP binding"/>
    <property type="evidence" value="ECO:0007669"/>
    <property type="project" value="UniProtKB-KW"/>
</dbReference>
<feature type="region of interest" description="Disordered" evidence="17">
    <location>
        <begin position="1"/>
        <end position="218"/>
    </location>
</feature>
<dbReference type="GO" id="GO:0015031">
    <property type="term" value="P:protein transport"/>
    <property type="evidence" value="ECO:0007669"/>
    <property type="project" value="UniProtKB-KW"/>
</dbReference>
<keyword evidence="8" id="KW-0378">Hydrolase</keyword>
<feature type="compositionally biased region" description="Acidic residues" evidence="17">
    <location>
        <begin position="948"/>
        <end position="972"/>
    </location>
</feature>
<keyword evidence="2" id="KW-0813">Transport</keyword>
<keyword evidence="6" id="KW-0479">Metal-binding</keyword>
<evidence type="ECO:0000256" key="1">
    <source>
        <dbReference type="ARBA" id="ARBA00001946"/>
    </source>
</evidence>
<feature type="compositionally biased region" description="Basic and acidic residues" evidence="17">
    <location>
        <begin position="379"/>
        <end position="394"/>
    </location>
</feature>
<feature type="domain" description="AIG1-type G" evidence="18">
    <location>
        <begin position="684"/>
        <end position="913"/>
    </location>
</feature>
<evidence type="ECO:0000256" key="11">
    <source>
        <dbReference type="ARBA" id="ARBA00022927"/>
    </source>
</evidence>
<feature type="compositionally biased region" description="Basic and acidic residues" evidence="17">
    <location>
        <begin position="48"/>
        <end position="66"/>
    </location>
</feature>
<feature type="compositionally biased region" description="Acidic residues" evidence="17">
    <location>
        <begin position="310"/>
        <end position="326"/>
    </location>
</feature>
<comment type="cofactor">
    <cofactor evidence="1">
        <name>Mg(2+)</name>
        <dbReference type="ChEBI" id="CHEBI:18420"/>
    </cofactor>
</comment>
<feature type="compositionally biased region" description="Basic and acidic residues" evidence="17">
    <location>
        <begin position="297"/>
        <end position="309"/>
    </location>
</feature>
<evidence type="ECO:0000256" key="5">
    <source>
        <dbReference type="ARBA" id="ARBA00022692"/>
    </source>
</evidence>
<keyword evidence="9" id="KW-1002">Plastid outer membrane</keyword>
<evidence type="ECO:0000256" key="13">
    <source>
        <dbReference type="ARBA" id="ARBA00023134"/>
    </source>
</evidence>
<feature type="compositionally biased region" description="Acidic residues" evidence="17">
    <location>
        <begin position="516"/>
        <end position="527"/>
    </location>
</feature>
<dbReference type="OrthoDB" id="8954335at2759"/>
<protein>
    <recommendedName>
        <fullName evidence="18">AIG1-type G domain-containing protein</fullName>
    </recommendedName>
</protein>
<evidence type="ECO:0000256" key="4">
    <source>
        <dbReference type="ARBA" id="ARBA00022640"/>
    </source>
</evidence>
<dbReference type="Gene3D" id="3.40.50.300">
    <property type="entry name" value="P-loop containing nucleotide triphosphate hydrolases"/>
    <property type="match status" value="1"/>
</dbReference>
<evidence type="ECO:0000313" key="20">
    <source>
        <dbReference type="Proteomes" id="UP000663760"/>
    </source>
</evidence>
<feature type="region of interest" description="Disordered" evidence="17">
    <location>
        <begin position="940"/>
        <end position="977"/>
    </location>
</feature>
<feature type="compositionally biased region" description="Acidic residues" evidence="17">
    <location>
        <begin position="77"/>
        <end position="86"/>
    </location>
</feature>